<proteinExistence type="inferred from homology"/>
<evidence type="ECO:0000313" key="4">
    <source>
        <dbReference type="EMBL" id="CAG8467562.1"/>
    </source>
</evidence>
<dbReference type="InterPro" id="IPR000073">
    <property type="entry name" value="AB_hydrolase_1"/>
</dbReference>
<dbReference type="GO" id="GO:0052689">
    <property type="term" value="F:carboxylic ester hydrolase activity"/>
    <property type="evidence" value="ECO:0007669"/>
    <property type="project" value="TreeGrafter"/>
</dbReference>
<keyword evidence="5" id="KW-1185">Reference proteome</keyword>
<organism evidence="4 5">
    <name type="scientific">Racocetra fulgida</name>
    <dbReference type="NCBI Taxonomy" id="60492"/>
    <lineage>
        <taxon>Eukaryota</taxon>
        <taxon>Fungi</taxon>
        <taxon>Fungi incertae sedis</taxon>
        <taxon>Mucoromycota</taxon>
        <taxon>Glomeromycotina</taxon>
        <taxon>Glomeromycetes</taxon>
        <taxon>Diversisporales</taxon>
        <taxon>Gigasporaceae</taxon>
        <taxon>Racocetra</taxon>
    </lineage>
</organism>
<dbReference type="OrthoDB" id="94039at2759"/>
<evidence type="ECO:0000259" key="3">
    <source>
        <dbReference type="Pfam" id="PF12697"/>
    </source>
</evidence>
<keyword evidence="2" id="KW-0378">Hydrolase</keyword>
<protein>
    <submittedName>
        <fullName evidence="4">17748_t:CDS:1</fullName>
    </submittedName>
</protein>
<comment type="caution">
    <text evidence="4">The sequence shown here is derived from an EMBL/GenBank/DDBJ whole genome shotgun (WGS) entry which is preliminary data.</text>
</comment>
<dbReference type="PANTHER" id="PTHR46118">
    <property type="entry name" value="PROTEIN ABHD11"/>
    <property type="match status" value="1"/>
</dbReference>
<dbReference type="Gene3D" id="3.40.50.1820">
    <property type="entry name" value="alpha/beta hydrolase"/>
    <property type="match status" value="1"/>
</dbReference>
<sequence>MSTLNIISHIFPASLERRIPGQGGRLRIAANSYVTTDIDTKNNNDKISLVFAHATGFHKELWNPIIKKLHEQRHQWNGGDIWTLDCSNHGDSALLNKDVLPNIEWPDFSRDILQLIDEAKIKKPIIGIGHSFGGASMLMAETIRPGTFASIIAIEPISHPIHIKRSRMNDATVKKRRDRWPDR</sequence>
<evidence type="ECO:0000256" key="1">
    <source>
        <dbReference type="ARBA" id="ARBA00008645"/>
    </source>
</evidence>
<name>A0A9N8Z5Q1_9GLOM</name>
<dbReference type="InterPro" id="IPR029058">
    <property type="entry name" value="AB_hydrolase_fold"/>
</dbReference>
<dbReference type="Pfam" id="PF12697">
    <property type="entry name" value="Abhydrolase_6"/>
    <property type="match status" value="1"/>
</dbReference>
<dbReference type="AlphaFoldDB" id="A0A9N8Z5Q1"/>
<evidence type="ECO:0000256" key="2">
    <source>
        <dbReference type="ARBA" id="ARBA00022801"/>
    </source>
</evidence>
<comment type="similarity">
    <text evidence="1">Belongs to the AB hydrolase superfamily.</text>
</comment>
<gene>
    <name evidence="4" type="ORF">RFULGI_LOCUS967</name>
</gene>
<accession>A0A9N8Z5Q1</accession>
<evidence type="ECO:0000313" key="5">
    <source>
        <dbReference type="Proteomes" id="UP000789396"/>
    </source>
</evidence>
<dbReference type="SUPFAM" id="SSF53474">
    <property type="entry name" value="alpha/beta-Hydrolases"/>
    <property type="match status" value="1"/>
</dbReference>
<dbReference type="PANTHER" id="PTHR46118:SF4">
    <property type="entry name" value="PROTEIN ABHD11"/>
    <property type="match status" value="1"/>
</dbReference>
<reference evidence="4" key="1">
    <citation type="submission" date="2021-06" db="EMBL/GenBank/DDBJ databases">
        <authorList>
            <person name="Kallberg Y."/>
            <person name="Tangrot J."/>
            <person name="Rosling A."/>
        </authorList>
    </citation>
    <scope>NUCLEOTIDE SEQUENCE</scope>
    <source>
        <strain evidence="4">IN212</strain>
    </source>
</reference>
<dbReference type="Proteomes" id="UP000789396">
    <property type="component" value="Unassembled WGS sequence"/>
</dbReference>
<feature type="domain" description="AB hydrolase-1" evidence="3">
    <location>
        <begin position="49"/>
        <end position="162"/>
    </location>
</feature>
<dbReference type="EMBL" id="CAJVPZ010000514">
    <property type="protein sequence ID" value="CAG8467562.1"/>
    <property type="molecule type" value="Genomic_DNA"/>
</dbReference>